<sequence length="178" mass="20668">MYAFIIQATVDHRAIFTSYDFGWPGAQYFEPHEYILVDKGYPLTQFTIRPFTDTDFTADAAESHRRKMFNKKLSSLRIFVEHAFGRLKGRFPGLRPMTGRHLTEMYRTIEALMIIHNILESINDDPATIRGFNGAEDPDVDFVRGEAPDRLDADMDEDELYRAGLLRRKELVDLNFPM</sequence>
<dbReference type="EMBL" id="MU277272">
    <property type="protein sequence ID" value="KAI0056073.1"/>
    <property type="molecule type" value="Genomic_DNA"/>
</dbReference>
<accession>A0ACB8SII8</accession>
<gene>
    <name evidence="1" type="ORF">BV25DRAFT_1921309</name>
</gene>
<name>A0ACB8SII8_9AGAM</name>
<evidence type="ECO:0000313" key="2">
    <source>
        <dbReference type="Proteomes" id="UP000814140"/>
    </source>
</evidence>
<dbReference type="Proteomes" id="UP000814140">
    <property type="component" value="Unassembled WGS sequence"/>
</dbReference>
<proteinExistence type="predicted"/>
<keyword evidence="2" id="KW-1185">Reference proteome</keyword>
<protein>
    <submittedName>
        <fullName evidence="1">Uncharacterized protein</fullName>
    </submittedName>
</protein>
<reference evidence="1" key="2">
    <citation type="journal article" date="2022" name="New Phytol.">
        <title>Evolutionary transition to the ectomycorrhizal habit in the genomes of a hyperdiverse lineage of mushroom-forming fungi.</title>
        <authorList>
            <person name="Looney B."/>
            <person name="Miyauchi S."/>
            <person name="Morin E."/>
            <person name="Drula E."/>
            <person name="Courty P.E."/>
            <person name="Kohler A."/>
            <person name="Kuo A."/>
            <person name="LaButti K."/>
            <person name="Pangilinan J."/>
            <person name="Lipzen A."/>
            <person name="Riley R."/>
            <person name="Andreopoulos W."/>
            <person name="He G."/>
            <person name="Johnson J."/>
            <person name="Nolan M."/>
            <person name="Tritt A."/>
            <person name="Barry K.W."/>
            <person name="Grigoriev I.V."/>
            <person name="Nagy L.G."/>
            <person name="Hibbett D."/>
            <person name="Henrissat B."/>
            <person name="Matheny P.B."/>
            <person name="Labbe J."/>
            <person name="Martin F.M."/>
        </authorList>
    </citation>
    <scope>NUCLEOTIDE SEQUENCE</scope>
    <source>
        <strain evidence="1">HHB10654</strain>
    </source>
</reference>
<evidence type="ECO:0000313" key="1">
    <source>
        <dbReference type="EMBL" id="KAI0056073.1"/>
    </source>
</evidence>
<organism evidence="1 2">
    <name type="scientific">Artomyces pyxidatus</name>
    <dbReference type="NCBI Taxonomy" id="48021"/>
    <lineage>
        <taxon>Eukaryota</taxon>
        <taxon>Fungi</taxon>
        <taxon>Dikarya</taxon>
        <taxon>Basidiomycota</taxon>
        <taxon>Agaricomycotina</taxon>
        <taxon>Agaricomycetes</taxon>
        <taxon>Russulales</taxon>
        <taxon>Auriscalpiaceae</taxon>
        <taxon>Artomyces</taxon>
    </lineage>
</organism>
<comment type="caution">
    <text evidence="1">The sequence shown here is derived from an EMBL/GenBank/DDBJ whole genome shotgun (WGS) entry which is preliminary data.</text>
</comment>
<reference evidence="1" key="1">
    <citation type="submission" date="2021-03" db="EMBL/GenBank/DDBJ databases">
        <authorList>
            <consortium name="DOE Joint Genome Institute"/>
            <person name="Ahrendt S."/>
            <person name="Looney B.P."/>
            <person name="Miyauchi S."/>
            <person name="Morin E."/>
            <person name="Drula E."/>
            <person name="Courty P.E."/>
            <person name="Chicoki N."/>
            <person name="Fauchery L."/>
            <person name="Kohler A."/>
            <person name="Kuo A."/>
            <person name="Labutti K."/>
            <person name="Pangilinan J."/>
            <person name="Lipzen A."/>
            <person name="Riley R."/>
            <person name="Andreopoulos W."/>
            <person name="He G."/>
            <person name="Johnson J."/>
            <person name="Barry K.W."/>
            <person name="Grigoriev I.V."/>
            <person name="Nagy L."/>
            <person name="Hibbett D."/>
            <person name="Henrissat B."/>
            <person name="Matheny P.B."/>
            <person name="Labbe J."/>
            <person name="Martin F."/>
        </authorList>
    </citation>
    <scope>NUCLEOTIDE SEQUENCE</scope>
    <source>
        <strain evidence="1">HHB10654</strain>
    </source>
</reference>